<proteinExistence type="predicted"/>
<dbReference type="EMBL" id="BMOB01000012">
    <property type="protein sequence ID" value="GGI91967.1"/>
    <property type="molecule type" value="Genomic_DNA"/>
</dbReference>
<dbReference type="OrthoDB" id="5648735at2"/>
<keyword evidence="1" id="KW-0479">Metal-binding</keyword>
<dbReference type="InterPro" id="IPR036457">
    <property type="entry name" value="PPM-type-like_dom_sf"/>
</dbReference>
<feature type="region of interest" description="Disordered" evidence="4">
    <location>
        <begin position="336"/>
        <end position="396"/>
    </location>
</feature>
<dbReference type="Gene3D" id="3.60.40.10">
    <property type="entry name" value="PPM-type phosphatase domain"/>
    <property type="match status" value="1"/>
</dbReference>
<keyword evidence="8" id="KW-1185">Reference proteome</keyword>
<keyword evidence="2" id="KW-0378">Hydrolase</keyword>
<dbReference type="SUPFAM" id="SSF81606">
    <property type="entry name" value="PP2C-like"/>
    <property type="match status" value="1"/>
</dbReference>
<keyword evidence="5" id="KW-0812">Transmembrane</keyword>
<feature type="transmembrane region" description="Helical" evidence="5">
    <location>
        <begin position="499"/>
        <end position="524"/>
    </location>
</feature>
<dbReference type="AlphaFoldDB" id="A0A917NE60"/>
<reference evidence="7" key="2">
    <citation type="submission" date="2020-09" db="EMBL/GenBank/DDBJ databases">
        <authorList>
            <person name="Sun Q."/>
            <person name="Ohkuma M."/>
        </authorList>
    </citation>
    <scope>NUCLEOTIDE SEQUENCE</scope>
    <source>
        <strain evidence="7">JCM 13919</strain>
    </source>
</reference>
<evidence type="ECO:0000313" key="7">
    <source>
        <dbReference type="EMBL" id="GGI91967.1"/>
    </source>
</evidence>
<evidence type="ECO:0000256" key="3">
    <source>
        <dbReference type="ARBA" id="ARBA00022912"/>
    </source>
</evidence>
<dbReference type="InterPro" id="IPR001932">
    <property type="entry name" value="PPM-type_phosphatase-like_dom"/>
</dbReference>
<sequence length="580" mass="63966">MPYTISTPNPPTQETASAQNHDFHFGCYEMRGKRKTQEDALVWLTFEENAFASLTPEDIGHRLWTTYQHLHVSLSPEITAGTTASTTVFDGRGNLITATLADAVSFAAIYDKAGNIHRVIRLNSVTHSPMVPAESDRIKKAGGVVLDGRVSGILAVSRAIGDNHALLRKAGVTSDATIDIHSLSELISNSSISREEVGSIQIITTCDGFTEKAPEQTKEAHEAYLKAKLTQIENPSTLSEEELSRQLASLALSDDSRDNISVAIQTLTADSLDAGTPFLMGVYDGHGGDGASIHVATKIDEEFKAQYQLSREAYAKQEWSVFQKVEIYNRDHSDRKIQPEEELAINPDSSDPLDVLETPSSESEQSSSDSLDELEASPNELEKDSSHLSQETPLPKPELDVVVDKLKSITLNYQQNLNIKDPILKGKIETITTGLITILENPTLPNQDKIQAFYQYLDAPYSNGVPYSNDAPYSKDASTKNIDIIKQDNTRVAKNFLKFVAILAATILTGILPGLLIMGICYAATKKHPLQLLQTEGKRFANEIMEEKPLRQYSMFNNESQPLLKEKEEPIQDQQPPNTP</sequence>
<dbReference type="InterPro" id="IPR000222">
    <property type="entry name" value="PP2C_BS"/>
</dbReference>
<protein>
    <recommendedName>
        <fullName evidence="6">PPM-type phosphatase domain-containing protein</fullName>
    </recommendedName>
</protein>
<evidence type="ECO:0000256" key="1">
    <source>
        <dbReference type="ARBA" id="ARBA00022723"/>
    </source>
</evidence>
<dbReference type="Pfam" id="PF00481">
    <property type="entry name" value="PP2C"/>
    <property type="match status" value="1"/>
</dbReference>
<feature type="region of interest" description="Disordered" evidence="4">
    <location>
        <begin position="552"/>
        <end position="580"/>
    </location>
</feature>
<dbReference type="PANTHER" id="PTHR47992">
    <property type="entry name" value="PROTEIN PHOSPHATASE"/>
    <property type="match status" value="1"/>
</dbReference>
<evidence type="ECO:0000313" key="8">
    <source>
        <dbReference type="Proteomes" id="UP000630149"/>
    </source>
</evidence>
<dbReference type="CDD" id="cd00143">
    <property type="entry name" value="PP2Cc"/>
    <property type="match status" value="1"/>
</dbReference>
<dbReference type="GO" id="GO:0004722">
    <property type="term" value="F:protein serine/threonine phosphatase activity"/>
    <property type="evidence" value="ECO:0007669"/>
    <property type="project" value="InterPro"/>
</dbReference>
<dbReference type="Proteomes" id="UP000630149">
    <property type="component" value="Unassembled WGS sequence"/>
</dbReference>
<gene>
    <name evidence="7" type="ORF">GCM10007966_20790</name>
</gene>
<dbReference type="SMART" id="SM00332">
    <property type="entry name" value="PP2Cc"/>
    <property type="match status" value="1"/>
</dbReference>
<dbReference type="PROSITE" id="PS51746">
    <property type="entry name" value="PPM_2"/>
    <property type="match status" value="1"/>
</dbReference>
<dbReference type="RefSeq" id="WP_131777349.1">
    <property type="nucleotide sequence ID" value="NZ_BMOB01000012.1"/>
</dbReference>
<feature type="compositionally biased region" description="Low complexity" evidence="4">
    <location>
        <begin position="360"/>
        <end position="369"/>
    </location>
</feature>
<name>A0A917NE60_9GAMM</name>
<dbReference type="GO" id="GO:0046872">
    <property type="term" value="F:metal ion binding"/>
    <property type="evidence" value="ECO:0007669"/>
    <property type="project" value="UniProtKB-KW"/>
</dbReference>
<keyword evidence="5" id="KW-0472">Membrane</keyword>
<dbReference type="InterPro" id="IPR015655">
    <property type="entry name" value="PP2C"/>
</dbReference>
<keyword evidence="5" id="KW-1133">Transmembrane helix</keyword>
<accession>A0A917NE60</accession>
<organism evidence="7 8">
    <name type="scientific">Legionella impletisoli</name>
    <dbReference type="NCBI Taxonomy" id="343510"/>
    <lineage>
        <taxon>Bacteria</taxon>
        <taxon>Pseudomonadati</taxon>
        <taxon>Pseudomonadota</taxon>
        <taxon>Gammaproteobacteria</taxon>
        <taxon>Legionellales</taxon>
        <taxon>Legionellaceae</taxon>
        <taxon>Legionella</taxon>
    </lineage>
</organism>
<keyword evidence="3" id="KW-0904">Protein phosphatase</keyword>
<feature type="domain" description="PPM-type phosphatase" evidence="6">
    <location>
        <begin position="24"/>
        <end position="267"/>
    </location>
</feature>
<evidence type="ECO:0000256" key="2">
    <source>
        <dbReference type="ARBA" id="ARBA00022801"/>
    </source>
</evidence>
<dbReference type="PROSITE" id="PS01032">
    <property type="entry name" value="PPM_1"/>
    <property type="match status" value="1"/>
</dbReference>
<comment type="caution">
    <text evidence="7">The sequence shown here is derived from an EMBL/GenBank/DDBJ whole genome shotgun (WGS) entry which is preliminary data.</text>
</comment>
<evidence type="ECO:0000256" key="4">
    <source>
        <dbReference type="SAM" id="MobiDB-lite"/>
    </source>
</evidence>
<evidence type="ECO:0000256" key="5">
    <source>
        <dbReference type="SAM" id="Phobius"/>
    </source>
</evidence>
<evidence type="ECO:0000259" key="6">
    <source>
        <dbReference type="PROSITE" id="PS51746"/>
    </source>
</evidence>
<reference evidence="7" key="1">
    <citation type="journal article" date="2014" name="Int. J. Syst. Evol. Microbiol.">
        <title>Complete genome sequence of Corynebacterium casei LMG S-19264T (=DSM 44701T), isolated from a smear-ripened cheese.</title>
        <authorList>
            <consortium name="US DOE Joint Genome Institute (JGI-PGF)"/>
            <person name="Walter F."/>
            <person name="Albersmeier A."/>
            <person name="Kalinowski J."/>
            <person name="Ruckert C."/>
        </authorList>
    </citation>
    <scope>NUCLEOTIDE SEQUENCE</scope>
    <source>
        <strain evidence="7">JCM 13919</strain>
    </source>
</reference>